<sequence>MATVTTGFEHATTIPKFKRHKVLAVRDFPPGFRRGDTADLRLHRQIADDQGK</sequence>
<evidence type="ECO:0000313" key="2">
    <source>
        <dbReference type="Proteomes" id="UP000828251"/>
    </source>
</evidence>
<accession>A0A9D3V620</accession>
<evidence type="ECO:0000313" key="1">
    <source>
        <dbReference type="EMBL" id="KAH1072909.1"/>
    </source>
</evidence>
<dbReference type="AlphaFoldDB" id="A0A9D3V620"/>
<protein>
    <submittedName>
        <fullName evidence="1">Uncharacterized protein</fullName>
    </submittedName>
</protein>
<reference evidence="1 2" key="1">
    <citation type="journal article" date="2021" name="Plant Biotechnol. J.">
        <title>Multi-omics assisted identification of the key and species-specific regulatory components of drought-tolerant mechanisms in Gossypium stocksii.</title>
        <authorList>
            <person name="Yu D."/>
            <person name="Ke L."/>
            <person name="Zhang D."/>
            <person name="Wu Y."/>
            <person name="Sun Y."/>
            <person name="Mei J."/>
            <person name="Sun J."/>
            <person name="Sun Y."/>
        </authorList>
    </citation>
    <scope>NUCLEOTIDE SEQUENCE [LARGE SCALE GENOMIC DNA]</scope>
    <source>
        <strain evidence="2">cv. E1</strain>
        <tissue evidence="1">Leaf</tissue>
    </source>
</reference>
<dbReference type="Proteomes" id="UP000828251">
    <property type="component" value="Unassembled WGS sequence"/>
</dbReference>
<comment type="caution">
    <text evidence="1">The sequence shown here is derived from an EMBL/GenBank/DDBJ whole genome shotgun (WGS) entry which is preliminary data.</text>
</comment>
<proteinExistence type="predicted"/>
<name>A0A9D3V620_9ROSI</name>
<keyword evidence="2" id="KW-1185">Reference proteome</keyword>
<gene>
    <name evidence="1" type="ORF">J1N35_025237</name>
</gene>
<organism evidence="1 2">
    <name type="scientific">Gossypium stocksii</name>
    <dbReference type="NCBI Taxonomy" id="47602"/>
    <lineage>
        <taxon>Eukaryota</taxon>
        <taxon>Viridiplantae</taxon>
        <taxon>Streptophyta</taxon>
        <taxon>Embryophyta</taxon>
        <taxon>Tracheophyta</taxon>
        <taxon>Spermatophyta</taxon>
        <taxon>Magnoliopsida</taxon>
        <taxon>eudicotyledons</taxon>
        <taxon>Gunneridae</taxon>
        <taxon>Pentapetalae</taxon>
        <taxon>rosids</taxon>
        <taxon>malvids</taxon>
        <taxon>Malvales</taxon>
        <taxon>Malvaceae</taxon>
        <taxon>Malvoideae</taxon>
        <taxon>Gossypium</taxon>
    </lineage>
</organism>
<dbReference type="EMBL" id="JAIQCV010000008">
    <property type="protein sequence ID" value="KAH1072909.1"/>
    <property type="molecule type" value="Genomic_DNA"/>
</dbReference>